<dbReference type="Proteomes" id="UP000617544">
    <property type="component" value="Unassembled WGS sequence"/>
</dbReference>
<dbReference type="RefSeq" id="WP_010884347.1">
    <property type="nucleotide sequence ID" value="NZ_DUJN01000004.1"/>
</dbReference>
<organism evidence="1 2">
    <name type="scientific">Pyrococcus horikoshii</name>
    <dbReference type="NCBI Taxonomy" id="53953"/>
    <lineage>
        <taxon>Archaea</taxon>
        <taxon>Methanobacteriati</taxon>
        <taxon>Methanobacteriota</taxon>
        <taxon>Thermococci</taxon>
        <taxon>Thermococcales</taxon>
        <taxon>Thermococcaceae</taxon>
        <taxon>Pyrococcus</taxon>
    </lineage>
</organism>
<name>A0A832T6N5_PYRHR</name>
<gene>
    <name evidence="1" type="ORF">HA331_05330</name>
</gene>
<protein>
    <recommendedName>
        <fullName evidence="3">DUF4157 domain-containing protein</fullName>
    </recommendedName>
</protein>
<accession>A0A832T6N5</accession>
<evidence type="ECO:0000313" key="1">
    <source>
        <dbReference type="EMBL" id="HII61163.1"/>
    </source>
</evidence>
<dbReference type="OMA" id="MFPELYL"/>
<evidence type="ECO:0008006" key="3">
    <source>
        <dbReference type="Google" id="ProtNLM"/>
    </source>
</evidence>
<sequence length="350" mass="40727">MKKLALLTVIIFILIFQALSTISPPDEVLKKVYLIERDVERIREITPEERPKFIIITREEAKVLFTPPVPTKEMKLREIVYKVTFILPPNKTLFKEKKESTANWIAATVGNKIYIIRENFLSSGDIALRATAHELTHILQRKLVRERNEKTFDEKLAFSALIEGDADLVADIFCREHGIRIIKITNISKRNLFWSLNVFPYVFGDKFVYYLYNKGGWELVNSAYKDPPTSTKVVMFPELYLRRWKPKNVTLQVNGELEDTLGAYYIFLISLKVYGWNEAMKIARNWEGDRIVLVNETYVIWKIEFSSRDCAEKFESILKHLSQTSSFAKYRITREGNAVIMEAQVKPPSS</sequence>
<reference evidence="1" key="1">
    <citation type="journal article" date="2020" name="bioRxiv">
        <title>A rank-normalized archaeal taxonomy based on genome phylogeny resolves widespread incomplete and uneven classifications.</title>
        <authorList>
            <person name="Rinke C."/>
            <person name="Chuvochina M."/>
            <person name="Mussig A.J."/>
            <person name="Chaumeil P.-A."/>
            <person name="Waite D.W."/>
            <person name="Whitman W.B."/>
            <person name="Parks D.H."/>
            <person name="Hugenholtz P."/>
        </authorList>
    </citation>
    <scope>NUCLEOTIDE SEQUENCE</scope>
    <source>
        <strain evidence="1">UBA8834</strain>
    </source>
</reference>
<dbReference type="EMBL" id="DUJN01000004">
    <property type="protein sequence ID" value="HII61163.1"/>
    <property type="molecule type" value="Genomic_DNA"/>
</dbReference>
<dbReference type="AlphaFoldDB" id="A0A832T6N5"/>
<evidence type="ECO:0000313" key="2">
    <source>
        <dbReference type="Proteomes" id="UP000617544"/>
    </source>
</evidence>
<comment type="caution">
    <text evidence="1">The sequence shown here is derived from an EMBL/GenBank/DDBJ whole genome shotgun (WGS) entry which is preliminary data.</text>
</comment>
<proteinExistence type="predicted"/>
<dbReference type="GeneID" id="1444134"/>